<proteinExistence type="predicted"/>
<dbReference type="Proteomes" id="UP000822476">
    <property type="component" value="Unassembled WGS sequence"/>
</dbReference>
<accession>A0A8S9YX28</accession>
<dbReference type="EMBL" id="JTDE01003210">
    <property type="protein sequence ID" value="KAF7256338.1"/>
    <property type="molecule type" value="Genomic_DNA"/>
</dbReference>
<evidence type="ECO:0000313" key="2">
    <source>
        <dbReference type="Proteomes" id="UP000822476"/>
    </source>
</evidence>
<reference evidence="1" key="1">
    <citation type="submission" date="2019-07" db="EMBL/GenBank/DDBJ databases">
        <title>Annotation for the trematode Paragonimus miyazaki's.</title>
        <authorList>
            <person name="Choi Y.-J."/>
        </authorList>
    </citation>
    <scope>NUCLEOTIDE SEQUENCE</scope>
    <source>
        <strain evidence="1">Japan</strain>
    </source>
</reference>
<gene>
    <name evidence="1" type="ORF">EG68_07025</name>
</gene>
<keyword evidence="2" id="KW-1185">Reference proteome</keyword>
<evidence type="ECO:0000313" key="1">
    <source>
        <dbReference type="EMBL" id="KAF7256338.1"/>
    </source>
</evidence>
<organism evidence="1 2">
    <name type="scientific">Paragonimus skrjabini miyazakii</name>
    <dbReference type="NCBI Taxonomy" id="59628"/>
    <lineage>
        <taxon>Eukaryota</taxon>
        <taxon>Metazoa</taxon>
        <taxon>Spiralia</taxon>
        <taxon>Lophotrochozoa</taxon>
        <taxon>Platyhelminthes</taxon>
        <taxon>Trematoda</taxon>
        <taxon>Digenea</taxon>
        <taxon>Plagiorchiida</taxon>
        <taxon>Troglotremata</taxon>
        <taxon>Troglotrematidae</taxon>
        <taxon>Paragonimus</taxon>
    </lineage>
</organism>
<comment type="caution">
    <text evidence="1">The sequence shown here is derived from an EMBL/GenBank/DDBJ whole genome shotgun (WGS) entry which is preliminary data.</text>
</comment>
<protein>
    <submittedName>
        <fullName evidence="1">Uncharacterized protein</fullName>
    </submittedName>
</protein>
<sequence length="871" mass="97472">MYENRNSFTICQQSCTLENARQSPRLVFMALKFKMDTSMDDLFSDLDHSNQLPPDIDVEKPVPPECLVVHETAFDEELRITVSKPEGLSHALSYEVSLFAFGAKEKHSAKFIAPWCPSLYPSVTFGGPHRVPMDFWPVVRPCVLSLPRTAPTNAHVSVPVFYVSLSWMQVFQQAYRTHDSSSDVHRLLWLLGFSNGLIYQFRLSKQSTFDYAPLFSLTAYEPVVSWVSLNIPTGAESMMVADPDTNEVMLLVAVGCFGNGVAMFISPDANKSSVHEIHLRFTEFRPPPAPAQVRHTQAHGSWLHLTTASGHVLSAHFSCVPLQSCQDTPVAFDWGVSCELTNFPRVPLHMLSVGVRAERIRPRWRYLDLQAFVRLPDGHLGGQQSSGERMRLLDLLCGPDLPEPESLRSPIASLKQANMVINCLSDAHHRVNTSMAVLRLFGYPADGQPGEAGHHLREPIKDRLNVDVYLTSDPEVRTPSCLFDLVVLVDVKPVSPPVNGTVTCLDSLTPEQLASYLLSPDSNVLRSTFPDLRLTVRLSPVSREFLDDNSKVGRETQHPSIYCYSEPWFGFGDSFVRERGKTSRRLVLPSTWHSALQQSLEFPKLAGMQVRVYLELSPPALPSILFQPSFLSIKQPAKTVYQVHGPPLPVCIGHRYFDILHWICSFNLLPNDFQIRNPDQTHALSDGTILTLAYRIRSKTTLSSILTDIMKSHLSTTQMHDSSNSGSIPSGEQCALYFLPTNQVITLCWTPFVQSDLTTDKCATSLFANSFKLTLSSSCFRTLWSIHLAMEERLRTQSGAHMVAENSQSTAVTVEDLRVEYGLLKALEHSLQSLRLKKPKCDHSEKLSDVANLLSAFCTIRNSIASSWLFN</sequence>
<dbReference type="AlphaFoldDB" id="A0A8S9YX28"/>
<dbReference type="OrthoDB" id="6239978at2759"/>
<name>A0A8S9YX28_9TREM</name>